<dbReference type="Proteomes" id="UP000324222">
    <property type="component" value="Unassembled WGS sequence"/>
</dbReference>
<evidence type="ECO:0000313" key="2">
    <source>
        <dbReference type="EMBL" id="MPC08148.1"/>
    </source>
</evidence>
<dbReference type="EMBL" id="VSRR010000019">
    <property type="protein sequence ID" value="MPC08148.1"/>
    <property type="molecule type" value="Genomic_DNA"/>
</dbReference>
<accession>A0A5B7CFX7</accession>
<dbReference type="AlphaFoldDB" id="A0A5B7CFX7"/>
<keyword evidence="3" id="KW-1185">Reference proteome</keyword>
<keyword evidence="1" id="KW-1133">Transmembrane helix</keyword>
<sequence>MADIVNSAAGSIIPLASNNTLALGLYHSIQTSSTFQGGVDGGADTGRVMYLRDPRYRSQFIAQWDEPGQSSTFMSMTSKSIFFSVDSSGMPKEEQPQLQHEASQWVMLCQETVESHFKIIEVWNVGREAGSHTIQQETWGFWTPATGLQQVTRENKYDRRKDLQGFHLRTMPYESLVQDRMLQNFREGYVVDVWHTLQEQLNFTTRLYIRRPVLEGTWTLYGQPFDMYLWVTIPVSILACAVALWLFNSVTVHLGVNQHFISANQAFWIIFSGIIQQCEFPLIT</sequence>
<dbReference type="OrthoDB" id="6362381at2759"/>
<protein>
    <submittedName>
        <fullName evidence="2">Uncharacterized protein</fullName>
    </submittedName>
</protein>
<organism evidence="2 3">
    <name type="scientific">Portunus trituberculatus</name>
    <name type="common">Swimming crab</name>
    <name type="synonym">Neptunus trituberculatus</name>
    <dbReference type="NCBI Taxonomy" id="210409"/>
    <lineage>
        <taxon>Eukaryota</taxon>
        <taxon>Metazoa</taxon>
        <taxon>Ecdysozoa</taxon>
        <taxon>Arthropoda</taxon>
        <taxon>Crustacea</taxon>
        <taxon>Multicrustacea</taxon>
        <taxon>Malacostraca</taxon>
        <taxon>Eumalacostraca</taxon>
        <taxon>Eucarida</taxon>
        <taxon>Decapoda</taxon>
        <taxon>Pleocyemata</taxon>
        <taxon>Brachyura</taxon>
        <taxon>Eubrachyura</taxon>
        <taxon>Portunoidea</taxon>
        <taxon>Portunidae</taxon>
        <taxon>Portuninae</taxon>
        <taxon>Portunus</taxon>
    </lineage>
</organism>
<proteinExistence type="predicted"/>
<evidence type="ECO:0000256" key="1">
    <source>
        <dbReference type="SAM" id="Phobius"/>
    </source>
</evidence>
<name>A0A5B7CFX7_PORTR</name>
<gene>
    <name evidence="2" type="ORF">E2C01_000724</name>
</gene>
<keyword evidence="1" id="KW-0812">Transmembrane</keyword>
<feature type="transmembrane region" description="Helical" evidence="1">
    <location>
        <begin position="227"/>
        <end position="247"/>
    </location>
</feature>
<reference evidence="2 3" key="1">
    <citation type="submission" date="2019-05" db="EMBL/GenBank/DDBJ databases">
        <title>Another draft genome of Portunus trituberculatus and its Hox gene families provides insights of decapod evolution.</title>
        <authorList>
            <person name="Jeong J.-H."/>
            <person name="Song I."/>
            <person name="Kim S."/>
            <person name="Choi T."/>
            <person name="Kim D."/>
            <person name="Ryu S."/>
            <person name="Kim W."/>
        </authorList>
    </citation>
    <scope>NUCLEOTIDE SEQUENCE [LARGE SCALE GENOMIC DNA]</scope>
    <source>
        <tissue evidence="2">Muscle</tissue>
    </source>
</reference>
<evidence type="ECO:0000313" key="3">
    <source>
        <dbReference type="Proteomes" id="UP000324222"/>
    </source>
</evidence>
<keyword evidence="1" id="KW-0472">Membrane</keyword>
<comment type="caution">
    <text evidence="2">The sequence shown here is derived from an EMBL/GenBank/DDBJ whole genome shotgun (WGS) entry which is preliminary data.</text>
</comment>